<feature type="transmembrane region" description="Helical" evidence="6">
    <location>
        <begin position="180"/>
        <end position="200"/>
    </location>
</feature>
<keyword evidence="4 6" id="KW-1133">Transmembrane helix</keyword>
<evidence type="ECO:0000313" key="9">
    <source>
        <dbReference type="Proteomes" id="UP000695562"/>
    </source>
</evidence>
<dbReference type="GO" id="GO:0016413">
    <property type="term" value="F:O-acetyltransferase activity"/>
    <property type="evidence" value="ECO:0007669"/>
    <property type="project" value="TreeGrafter"/>
</dbReference>
<feature type="transmembrane region" description="Helical" evidence="6">
    <location>
        <begin position="266"/>
        <end position="283"/>
    </location>
</feature>
<accession>A0A8J4URS7</accession>
<keyword evidence="5 6" id="KW-0472">Membrane</keyword>
<dbReference type="AlphaFoldDB" id="A0A8J4URS7"/>
<sequence length="416" mass="47986">MDPIELDTNGQEERLLNHQDNNIEIARDIDVTVEVQLEQPLQQDPVSHEFLSLVSLQVTINSKALAIFLVLFGHTLNSLNFSASIPVFGPIVYPLFRLATAGVGVFAFLSGYGLTKSEEKSGLDGFFVKRFSTVYIPFFLTVVCYNALFKNVFHSMQTFKNLLKMLVLFSDPTNPLDGTLWFIPFICGWYILFFIVFKIFKNRHVRVIVMFIIGIAGYVVFCYHNFGNWQMPGLYGNQMLQIPIGVLFATYEKSRFIQKYLKDKRVGLPVLFIHTAVFVFVYWKYIYLDPWGRNMKQQNFNNIVLTGMNILFGLWVPFFFTFFVKNANRVMDFIGNHSYEAYLIEGILLSSPFTQSQPENAIIFFITVFACAYAFKKVYQVVIKYFVLGANRVTEKVSGIYDALKTRFNTKAYSRL</sequence>
<keyword evidence="9" id="KW-1185">Reference proteome</keyword>
<feature type="transmembrane region" description="Helical" evidence="6">
    <location>
        <begin position="207"/>
        <end position="226"/>
    </location>
</feature>
<dbReference type="Pfam" id="PF01757">
    <property type="entry name" value="Acyl_transf_3"/>
    <property type="match status" value="1"/>
</dbReference>
<gene>
    <name evidence="8" type="ORF">CYY_006010</name>
</gene>
<evidence type="ECO:0000256" key="4">
    <source>
        <dbReference type="ARBA" id="ARBA00022989"/>
    </source>
</evidence>
<keyword evidence="2" id="KW-1003">Cell membrane</keyword>
<evidence type="ECO:0000256" key="2">
    <source>
        <dbReference type="ARBA" id="ARBA00022475"/>
    </source>
</evidence>
<evidence type="ECO:0000259" key="7">
    <source>
        <dbReference type="Pfam" id="PF01757"/>
    </source>
</evidence>
<comment type="subcellular location">
    <subcellularLocation>
        <location evidence="1">Cell membrane</location>
        <topology evidence="1">Multi-pass membrane protein</topology>
    </subcellularLocation>
</comment>
<feature type="transmembrane region" description="Helical" evidence="6">
    <location>
        <begin position="303"/>
        <end position="324"/>
    </location>
</feature>
<dbReference type="OrthoDB" id="23568at2759"/>
<comment type="caution">
    <text evidence="8">The sequence shown here is derived from an EMBL/GenBank/DDBJ whole genome shotgun (WGS) entry which is preliminary data.</text>
</comment>
<protein>
    <recommendedName>
        <fullName evidence="7">Acyltransferase 3 domain-containing protein</fullName>
    </recommendedName>
</protein>
<feature type="transmembrane region" description="Helical" evidence="6">
    <location>
        <begin position="95"/>
        <end position="115"/>
    </location>
</feature>
<dbReference type="PANTHER" id="PTHR40074:SF2">
    <property type="entry name" value="O-ACETYLTRANSFERASE WECH"/>
    <property type="match status" value="1"/>
</dbReference>
<dbReference type="GO" id="GO:0005886">
    <property type="term" value="C:plasma membrane"/>
    <property type="evidence" value="ECO:0007669"/>
    <property type="project" value="UniProtKB-SubCell"/>
</dbReference>
<evidence type="ECO:0000256" key="5">
    <source>
        <dbReference type="ARBA" id="ARBA00023136"/>
    </source>
</evidence>
<dbReference type="InterPro" id="IPR002656">
    <property type="entry name" value="Acyl_transf_3_dom"/>
</dbReference>
<dbReference type="PANTHER" id="PTHR40074">
    <property type="entry name" value="O-ACETYLTRANSFERASE WECH"/>
    <property type="match status" value="1"/>
</dbReference>
<evidence type="ECO:0000256" key="6">
    <source>
        <dbReference type="SAM" id="Phobius"/>
    </source>
</evidence>
<evidence type="ECO:0000256" key="1">
    <source>
        <dbReference type="ARBA" id="ARBA00004651"/>
    </source>
</evidence>
<organism evidence="8 9">
    <name type="scientific">Polysphondylium violaceum</name>
    <dbReference type="NCBI Taxonomy" id="133409"/>
    <lineage>
        <taxon>Eukaryota</taxon>
        <taxon>Amoebozoa</taxon>
        <taxon>Evosea</taxon>
        <taxon>Eumycetozoa</taxon>
        <taxon>Dictyostelia</taxon>
        <taxon>Dictyosteliales</taxon>
        <taxon>Dictyosteliaceae</taxon>
        <taxon>Polysphondylium</taxon>
    </lineage>
</organism>
<feature type="transmembrane region" description="Helical" evidence="6">
    <location>
        <begin position="127"/>
        <end position="148"/>
    </location>
</feature>
<evidence type="ECO:0000313" key="8">
    <source>
        <dbReference type="EMBL" id="KAF2072676.1"/>
    </source>
</evidence>
<evidence type="ECO:0000256" key="3">
    <source>
        <dbReference type="ARBA" id="ARBA00022692"/>
    </source>
</evidence>
<keyword evidence="3 6" id="KW-0812">Transmembrane</keyword>
<proteinExistence type="predicted"/>
<dbReference type="Proteomes" id="UP000695562">
    <property type="component" value="Unassembled WGS sequence"/>
</dbReference>
<name>A0A8J4URS7_9MYCE</name>
<reference evidence="8" key="1">
    <citation type="submission" date="2020-01" db="EMBL/GenBank/DDBJ databases">
        <title>Development of genomics and gene disruption for Polysphondylium violaceum indicates a role for the polyketide synthase stlB in stalk morphogenesis.</title>
        <authorList>
            <person name="Narita B."/>
            <person name="Kawabe Y."/>
            <person name="Kin K."/>
            <person name="Saito T."/>
            <person name="Gibbs R."/>
            <person name="Kuspa A."/>
            <person name="Muzny D."/>
            <person name="Queller D."/>
            <person name="Richards S."/>
            <person name="Strassman J."/>
            <person name="Sucgang R."/>
            <person name="Worley K."/>
            <person name="Schaap P."/>
        </authorList>
    </citation>
    <scope>NUCLEOTIDE SEQUENCE</scope>
    <source>
        <strain evidence="8">QSvi11</strain>
    </source>
</reference>
<feature type="domain" description="Acyltransferase 3" evidence="7">
    <location>
        <begin position="63"/>
        <end position="371"/>
    </location>
</feature>
<dbReference type="GO" id="GO:0009246">
    <property type="term" value="P:enterobacterial common antigen biosynthetic process"/>
    <property type="evidence" value="ECO:0007669"/>
    <property type="project" value="TreeGrafter"/>
</dbReference>
<dbReference type="EMBL" id="AJWJ01000258">
    <property type="protein sequence ID" value="KAF2072676.1"/>
    <property type="molecule type" value="Genomic_DNA"/>
</dbReference>